<evidence type="ECO:0008006" key="5">
    <source>
        <dbReference type="Google" id="ProtNLM"/>
    </source>
</evidence>
<keyword evidence="3" id="KW-1185">Reference proteome</keyword>
<dbReference type="SUPFAM" id="SSF54593">
    <property type="entry name" value="Glyoxalase/Bleomycin resistance protein/Dihydroxybiphenyl dioxygenase"/>
    <property type="match status" value="1"/>
</dbReference>
<dbReference type="EMBL" id="JACBZN010000001">
    <property type="protein sequence ID" value="NYI36912.1"/>
    <property type="molecule type" value="Genomic_DNA"/>
</dbReference>
<proteinExistence type="predicted"/>
<evidence type="ECO:0000313" key="1">
    <source>
        <dbReference type="EMBL" id="MBD1269179.1"/>
    </source>
</evidence>
<dbReference type="AlphaFoldDB" id="A0A8I0FXG3"/>
<dbReference type="EMBL" id="JACWMT010000001">
    <property type="protein sequence ID" value="MBD1269179.1"/>
    <property type="molecule type" value="Genomic_DNA"/>
</dbReference>
<dbReference type="RefSeq" id="WP_179422953.1">
    <property type="nucleotide sequence ID" value="NZ_BAAAMP010000002.1"/>
</dbReference>
<comment type="caution">
    <text evidence="1">The sequence shown here is derived from an EMBL/GenBank/DDBJ whole genome shotgun (WGS) entry which is preliminary data.</text>
</comment>
<evidence type="ECO:0000313" key="4">
    <source>
        <dbReference type="Proteomes" id="UP000659061"/>
    </source>
</evidence>
<dbReference type="InterPro" id="IPR029068">
    <property type="entry name" value="Glyas_Bleomycin-R_OHBP_Dase"/>
</dbReference>
<accession>A0A8I0FXG3</accession>
<dbReference type="Gene3D" id="3.10.180.10">
    <property type="entry name" value="2,3-Dihydroxybiphenyl 1,2-Dioxygenase, domain 1"/>
    <property type="match status" value="1"/>
</dbReference>
<evidence type="ECO:0000313" key="3">
    <source>
        <dbReference type="Proteomes" id="UP000587211"/>
    </source>
</evidence>
<evidence type="ECO:0000313" key="2">
    <source>
        <dbReference type="EMBL" id="NYI36912.1"/>
    </source>
</evidence>
<protein>
    <recommendedName>
        <fullName evidence="5">VOC domain-containing protein</fullName>
    </recommendedName>
</protein>
<reference evidence="1" key="2">
    <citation type="submission" date="2020-09" db="EMBL/GenBank/DDBJ databases">
        <title>Novel species in genus Aeromicrobium.</title>
        <authorList>
            <person name="Zhang G."/>
        </authorList>
    </citation>
    <scope>NUCLEOTIDE SEQUENCE</scope>
    <source>
        <strain evidence="1">SSW1-57</strain>
    </source>
</reference>
<sequence length="239" mass="26356">MTHPFPILRQVVIGARDLEATSRELRETFHLEPGFPDPLLEEMHLADETIPVGPQAHLELVGPLNEQASINAWLDRVGGTAGYCVSVQVPDLDPHLEAIEAAGVRLAIQAEAYGRRIVQLHPGDMGLLVELDEIPDADEWFWDHLEHPPSPDPYIDDVVAVDLATPDPQARAERWAAVFRVPVLEKDGVPIVELGSRTVRFVQDERPRMSAIDVHATPAGAGLPEEIDLGQVTLRVLKD</sequence>
<name>A0A8I0FXG3_9ACTN</name>
<reference evidence="2 3" key="1">
    <citation type="submission" date="2020-07" db="EMBL/GenBank/DDBJ databases">
        <title>Sequencing the genomes of 1000 actinobacteria strains.</title>
        <authorList>
            <person name="Klenk H.-P."/>
        </authorList>
    </citation>
    <scope>NUCLEOTIDE SEQUENCE [LARGE SCALE GENOMIC DNA]</scope>
    <source>
        <strain evidence="2 3">DSM 19087</strain>
    </source>
</reference>
<gene>
    <name evidence="2" type="ORF">BJ975_000287</name>
    <name evidence="1" type="ORF">IDH50_02940</name>
</gene>
<dbReference type="Proteomes" id="UP000587211">
    <property type="component" value="Unassembled WGS sequence"/>
</dbReference>
<organism evidence="1 4">
    <name type="scientific">Aeromicrobium tamlense</name>
    <dbReference type="NCBI Taxonomy" id="375541"/>
    <lineage>
        <taxon>Bacteria</taxon>
        <taxon>Bacillati</taxon>
        <taxon>Actinomycetota</taxon>
        <taxon>Actinomycetes</taxon>
        <taxon>Propionibacteriales</taxon>
        <taxon>Nocardioidaceae</taxon>
        <taxon>Aeromicrobium</taxon>
    </lineage>
</organism>
<dbReference type="Proteomes" id="UP000659061">
    <property type="component" value="Unassembled WGS sequence"/>
</dbReference>